<protein>
    <submittedName>
        <fullName evidence="6">Helix-turn-helix domain-containing protein</fullName>
    </submittedName>
</protein>
<evidence type="ECO:0000256" key="4">
    <source>
        <dbReference type="SAM" id="Phobius"/>
    </source>
</evidence>
<dbReference type="RefSeq" id="WP_380800781.1">
    <property type="nucleotide sequence ID" value="NZ_JBHUIV010000010.1"/>
</dbReference>
<evidence type="ECO:0000313" key="7">
    <source>
        <dbReference type="Proteomes" id="UP001597414"/>
    </source>
</evidence>
<dbReference type="PANTHER" id="PTHR43280:SF29">
    <property type="entry name" value="ARAC-FAMILY TRANSCRIPTIONAL REGULATOR"/>
    <property type="match status" value="1"/>
</dbReference>
<evidence type="ECO:0000259" key="5">
    <source>
        <dbReference type="PROSITE" id="PS01124"/>
    </source>
</evidence>
<feature type="transmembrane region" description="Helical" evidence="4">
    <location>
        <begin position="88"/>
        <end position="109"/>
    </location>
</feature>
<keyword evidence="3" id="KW-0804">Transcription</keyword>
<evidence type="ECO:0000256" key="3">
    <source>
        <dbReference type="ARBA" id="ARBA00023163"/>
    </source>
</evidence>
<keyword evidence="7" id="KW-1185">Reference proteome</keyword>
<dbReference type="InterPro" id="IPR009057">
    <property type="entry name" value="Homeodomain-like_sf"/>
</dbReference>
<feature type="transmembrane region" description="Helical" evidence="4">
    <location>
        <begin position="204"/>
        <end position="223"/>
    </location>
</feature>
<keyword evidence="1" id="KW-0805">Transcription regulation</keyword>
<keyword evidence="4" id="KW-0472">Membrane</keyword>
<dbReference type="PROSITE" id="PS01124">
    <property type="entry name" value="HTH_ARAC_FAMILY_2"/>
    <property type="match status" value="1"/>
</dbReference>
<dbReference type="SUPFAM" id="SSF46689">
    <property type="entry name" value="Homeodomain-like"/>
    <property type="match status" value="1"/>
</dbReference>
<feature type="transmembrane region" description="Helical" evidence="4">
    <location>
        <begin position="57"/>
        <end position="76"/>
    </location>
</feature>
<comment type="caution">
    <text evidence="6">The sequence shown here is derived from an EMBL/GenBank/DDBJ whole genome shotgun (WGS) entry which is preliminary data.</text>
</comment>
<dbReference type="PANTHER" id="PTHR43280">
    <property type="entry name" value="ARAC-FAMILY TRANSCRIPTIONAL REGULATOR"/>
    <property type="match status" value="1"/>
</dbReference>
<organism evidence="6 7">
    <name type="scientific">Shivajiella indica</name>
    <dbReference type="NCBI Taxonomy" id="872115"/>
    <lineage>
        <taxon>Bacteria</taxon>
        <taxon>Pseudomonadati</taxon>
        <taxon>Bacteroidota</taxon>
        <taxon>Cytophagia</taxon>
        <taxon>Cytophagales</taxon>
        <taxon>Cyclobacteriaceae</taxon>
        <taxon>Shivajiella</taxon>
    </lineage>
</organism>
<dbReference type="InterPro" id="IPR018062">
    <property type="entry name" value="HTH_AraC-typ_CS"/>
</dbReference>
<dbReference type="Pfam" id="PF12833">
    <property type="entry name" value="HTH_18"/>
    <property type="match status" value="1"/>
</dbReference>
<evidence type="ECO:0000256" key="2">
    <source>
        <dbReference type="ARBA" id="ARBA00023125"/>
    </source>
</evidence>
<evidence type="ECO:0000256" key="1">
    <source>
        <dbReference type="ARBA" id="ARBA00023015"/>
    </source>
</evidence>
<feature type="transmembrane region" description="Helical" evidence="4">
    <location>
        <begin position="32"/>
        <end position="51"/>
    </location>
</feature>
<dbReference type="SMART" id="SM00342">
    <property type="entry name" value="HTH_ARAC"/>
    <property type="match status" value="1"/>
</dbReference>
<dbReference type="PROSITE" id="PS00041">
    <property type="entry name" value="HTH_ARAC_FAMILY_1"/>
    <property type="match status" value="1"/>
</dbReference>
<reference evidence="7" key="1">
    <citation type="journal article" date="2019" name="Int. J. Syst. Evol. Microbiol.">
        <title>The Global Catalogue of Microorganisms (GCM) 10K type strain sequencing project: providing services to taxonomists for standard genome sequencing and annotation.</title>
        <authorList>
            <consortium name="The Broad Institute Genomics Platform"/>
            <consortium name="The Broad Institute Genome Sequencing Center for Infectious Disease"/>
            <person name="Wu L."/>
            <person name="Ma J."/>
        </authorList>
    </citation>
    <scope>NUCLEOTIDE SEQUENCE [LARGE SCALE GENOMIC DNA]</scope>
    <source>
        <strain evidence="7">KCTC 19812</strain>
    </source>
</reference>
<keyword evidence="4" id="KW-1133">Transmembrane helix</keyword>
<name>A0ABW5B607_9BACT</name>
<proteinExistence type="predicted"/>
<sequence>MNILIIFGGLQGIILSTVVFFYPERDKASNNLLAIFIFTAVILLLAPILQIQLGWKYVWIFHCTKFITISSLYLYIRSLSEEVSLKRTLKHFSFAVAYIPIALHYVNYIQEKYQVTHEYAGGQDSYDQILSFSNLIYIVFYVYLYFKAYKQHKERVQQNFSTEQKLGINWIKQLIFGFLGTVIISYTLLAYVLANPDFSTKGCLLNMVALTIFLYFVTIKGKISPEIYKLRKIVTETSVQQEKGVEEIEKIEPEEEEKTINPQLVAIAGKVREAIKDEEFFRNENVSIRELAELIGEQPYLVSQAINTVIGKTFFELINEERVLLAKRLLVDEKYNHLSLVGIGFEAGFNSKTTFNTTFKKITGMTPSEFRKAESEATF</sequence>
<gene>
    <name evidence="6" type="ORF">ACFSKV_04950</name>
</gene>
<dbReference type="Gene3D" id="1.10.10.60">
    <property type="entry name" value="Homeodomain-like"/>
    <property type="match status" value="1"/>
</dbReference>
<feature type="transmembrane region" description="Helical" evidence="4">
    <location>
        <begin position="6"/>
        <end position="23"/>
    </location>
</feature>
<keyword evidence="4" id="KW-0812">Transmembrane</keyword>
<feature type="domain" description="HTH araC/xylS-type" evidence="5">
    <location>
        <begin position="269"/>
        <end position="373"/>
    </location>
</feature>
<dbReference type="InterPro" id="IPR018060">
    <property type="entry name" value="HTH_AraC"/>
</dbReference>
<dbReference type="Proteomes" id="UP001597414">
    <property type="component" value="Unassembled WGS sequence"/>
</dbReference>
<keyword evidence="2" id="KW-0238">DNA-binding</keyword>
<accession>A0ABW5B607</accession>
<evidence type="ECO:0000313" key="6">
    <source>
        <dbReference type="EMBL" id="MFD2200904.1"/>
    </source>
</evidence>
<feature type="transmembrane region" description="Helical" evidence="4">
    <location>
        <begin position="174"/>
        <end position="192"/>
    </location>
</feature>
<feature type="transmembrane region" description="Helical" evidence="4">
    <location>
        <begin position="129"/>
        <end position="146"/>
    </location>
</feature>
<dbReference type="EMBL" id="JBHUIV010000010">
    <property type="protein sequence ID" value="MFD2200904.1"/>
    <property type="molecule type" value="Genomic_DNA"/>
</dbReference>